<reference evidence="5 6" key="1">
    <citation type="submission" date="2014-07" db="EMBL/GenBank/DDBJ databases">
        <title>Draft genome sequence of Thalassospira profundimaris PR54-5.</title>
        <authorList>
            <person name="Lai Q."/>
            <person name="Shao Z."/>
        </authorList>
    </citation>
    <scope>NUCLEOTIDE SEQUENCE [LARGE SCALE GENOMIC DNA]</scope>
    <source>
        <strain evidence="5 6">PR54-5</strain>
    </source>
</reference>
<dbReference type="OrthoDB" id="9767603at2"/>
<protein>
    <recommendedName>
        <fullName evidence="7">Transmembrane signal peptide protein</fullName>
    </recommendedName>
</protein>
<feature type="domain" description="Predicted membrane protein YciQ-like C-terminal" evidence="4">
    <location>
        <begin position="298"/>
        <end position="597"/>
    </location>
</feature>
<proteinExistence type="predicted"/>
<evidence type="ECO:0000313" key="6">
    <source>
        <dbReference type="Proteomes" id="UP000252255"/>
    </source>
</evidence>
<feature type="transmembrane region" description="Helical" evidence="2">
    <location>
        <begin position="448"/>
        <end position="469"/>
    </location>
</feature>
<organism evidence="5 6">
    <name type="scientific">Thalassospira profundimaris</name>
    <dbReference type="NCBI Taxonomy" id="502049"/>
    <lineage>
        <taxon>Bacteria</taxon>
        <taxon>Pseudomonadati</taxon>
        <taxon>Pseudomonadota</taxon>
        <taxon>Alphaproteobacteria</taxon>
        <taxon>Rhodospirillales</taxon>
        <taxon>Thalassospiraceae</taxon>
        <taxon>Thalassospira</taxon>
    </lineage>
</organism>
<dbReference type="EMBL" id="JPWI01000003">
    <property type="protein sequence ID" value="RCK47117.1"/>
    <property type="molecule type" value="Genomic_DNA"/>
</dbReference>
<evidence type="ECO:0000313" key="5">
    <source>
        <dbReference type="EMBL" id="RCK47117.1"/>
    </source>
</evidence>
<feature type="transmembrane region" description="Helical" evidence="2">
    <location>
        <begin position="514"/>
        <end position="534"/>
    </location>
</feature>
<evidence type="ECO:0000259" key="3">
    <source>
        <dbReference type="Pfam" id="PF09972"/>
    </source>
</evidence>
<evidence type="ECO:0008006" key="7">
    <source>
        <dbReference type="Google" id="ProtNLM"/>
    </source>
</evidence>
<dbReference type="Pfam" id="PF09972">
    <property type="entry name" value="DUF2207"/>
    <property type="match status" value="1"/>
</dbReference>
<dbReference type="AlphaFoldDB" id="A0A367X0E9"/>
<evidence type="ECO:0000256" key="1">
    <source>
        <dbReference type="SAM" id="MobiDB-lite"/>
    </source>
</evidence>
<keyword evidence="2" id="KW-0472">Membrane</keyword>
<keyword evidence="2" id="KW-1133">Transmembrane helix</keyword>
<dbReference type="Proteomes" id="UP000252255">
    <property type="component" value="Unassembled WGS sequence"/>
</dbReference>
<feature type="domain" description="DUF2207" evidence="3">
    <location>
        <begin position="50"/>
        <end position="240"/>
    </location>
</feature>
<name>A0A367X0E9_9PROT</name>
<dbReference type="InterPro" id="IPR048389">
    <property type="entry name" value="YciQ-like_C"/>
</dbReference>
<dbReference type="InterPro" id="IPR018702">
    <property type="entry name" value="DUF2207"/>
</dbReference>
<sequence>MFARASKKSIICVNAGPAIRLWLWLAVFMTLIVSNASVSAQAIGAASGERITTFRSEVFVQQNGGIRVIEDIHVEAQGELIKRGVYRDFPLVTMNALKFYDLADIQIESILLDGRIVPYHTEKLDGAIRIYMGDPQRTLSIGEHKFTITYFLNNQISLGEGTDELYWNVTGNDWQFSIDIVDAKVHLPVGAEVNDLAVYVGPQGQKGGRYEVLSGAGNFVEVRNAVALSKGDGLTIAVSWPSGYVSHPAFVNAVGKLVSDNLGIFIGMTLCLLLLVYLTFSWRKFGKDPKPPTVVPRFELPVGRSAAEVGFLWRKAKGGQNFATKAFAVVLTSLAVKRCLTISVTGKGEYILSKLPGVRDDLPDDEQTVLNSLLRQSDVKEITIGREYRKEVESARNSLLDRYSAAQRSRYFVRNDFPWKIGFVMAVLAVAAVVMLDPVIGARDPESFIGTAIGSIMLVGAIILIFNFLQAILAGIFDRGKPVERAIGKLVIVSLGFMAPAWVFGFILLGAMSPVALCVAVFAIVVCCLFRIWMEVPTQEFLKLHAEIEGYRRYLTVAEQDRMNFMNREMGDAIAIFEKHLPFAMALDAEDVWTQRFEDYLRSLPSEAEGRNKEYNPAWYKDGRGWQNIGSFSSSSVGQLSAAAVSFGAPTISSAGIASGGGGFSGGGRGGGGGGGW</sequence>
<feature type="transmembrane region" description="Helical" evidence="2">
    <location>
        <begin position="490"/>
        <end position="508"/>
    </location>
</feature>
<keyword evidence="2" id="KW-0812">Transmembrane</keyword>
<evidence type="ECO:0000256" key="2">
    <source>
        <dbReference type="SAM" id="Phobius"/>
    </source>
</evidence>
<gene>
    <name evidence="5" type="ORF">TH30_06375</name>
</gene>
<comment type="caution">
    <text evidence="5">The sequence shown here is derived from an EMBL/GenBank/DDBJ whole genome shotgun (WGS) entry which is preliminary data.</text>
</comment>
<feature type="region of interest" description="Disordered" evidence="1">
    <location>
        <begin position="658"/>
        <end position="677"/>
    </location>
</feature>
<feature type="transmembrane region" description="Helical" evidence="2">
    <location>
        <begin position="417"/>
        <end position="436"/>
    </location>
</feature>
<dbReference type="Pfam" id="PF20990">
    <property type="entry name" value="DUF2207_C"/>
    <property type="match status" value="1"/>
</dbReference>
<evidence type="ECO:0000259" key="4">
    <source>
        <dbReference type="Pfam" id="PF20990"/>
    </source>
</evidence>
<feature type="transmembrane region" description="Helical" evidence="2">
    <location>
        <begin position="262"/>
        <end position="280"/>
    </location>
</feature>
<accession>A0A367X0E9</accession>